<gene>
    <name evidence="1" type="ORF">MRATA1EN22A_LOCUS22842</name>
</gene>
<evidence type="ECO:0000313" key="1">
    <source>
        <dbReference type="EMBL" id="CAN0508747.1"/>
    </source>
</evidence>
<dbReference type="Proteomes" id="UP001162501">
    <property type="component" value="Chromosome 4"/>
</dbReference>
<name>A0AC59ZTW6_RANTA</name>
<reference evidence="1" key="1">
    <citation type="submission" date="2023-05" db="EMBL/GenBank/DDBJ databases">
        <authorList>
            <consortium name="ELIXIR-Norway"/>
        </authorList>
    </citation>
    <scope>NUCLEOTIDE SEQUENCE</scope>
</reference>
<evidence type="ECO:0000313" key="2">
    <source>
        <dbReference type="Proteomes" id="UP001162501"/>
    </source>
</evidence>
<sequence length="82" mass="9123">MEAHFSSCWQRGGRLGPGIHCWDPHLTTEALILHYSKGIPIILSSWYSHPYVISSVSLRGGMICDFLLPTECSKGKSICMIT</sequence>
<feature type="non-terminal residue" evidence="1">
    <location>
        <position position="82"/>
    </location>
</feature>
<organism evidence="1 2">
    <name type="scientific">Rangifer tarandus platyrhynchus</name>
    <name type="common">Svalbard reindeer</name>
    <dbReference type="NCBI Taxonomy" id="3082113"/>
    <lineage>
        <taxon>Eukaryota</taxon>
        <taxon>Metazoa</taxon>
        <taxon>Chordata</taxon>
        <taxon>Craniata</taxon>
        <taxon>Vertebrata</taxon>
        <taxon>Euteleostomi</taxon>
        <taxon>Mammalia</taxon>
        <taxon>Eutheria</taxon>
        <taxon>Laurasiatheria</taxon>
        <taxon>Artiodactyla</taxon>
        <taxon>Ruminantia</taxon>
        <taxon>Pecora</taxon>
        <taxon>Cervidae</taxon>
        <taxon>Odocoileinae</taxon>
        <taxon>Rangifer</taxon>
    </lineage>
</organism>
<accession>A0AC59ZTW6</accession>
<protein>
    <submittedName>
        <fullName evidence="1">Uncharacterized protein</fullName>
    </submittedName>
</protein>
<feature type="non-terminal residue" evidence="1">
    <location>
        <position position="1"/>
    </location>
</feature>
<dbReference type="EMBL" id="OX596088">
    <property type="protein sequence ID" value="CAN0508747.1"/>
    <property type="molecule type" value="Genomic_DNA"/>
</dbReference>
<reference evidence="1" key="2">
    <citation type="submission" date="2025-03" db="EMBL/GenBank/DDBJ databases">
        <authorList>
            <consortium name="ELIXIR-Norway"/>
            <consortium name="Elixir Norway"/>
        </authorList>
    </citation>
    <scope>NUCLEOTIDE SEQUENCE</scope>
</reference>
<proteinExistence type="predicted"/>